<gene>
    <name evidence="1" type="ORF">FRX57_06985</name>
</gene>
<dbReference type="EMBL" id="VOHL01000007">
    <property type="protein sequence ID" value="TWS96710.1"/>
    <property type="molecule type" value="Genomic_DNA"/>
</dbReference>
<evidence type="ECO:0000313" key="1">
    <source>
        <dbReference type="EMBL" id="TWS96710.1"/>
    </source>
</evidence>
<dbReference type="Proteomes" id="UP000317430">
    <property type="component" value="Unassembled WGS sequence"/>
</dbReference>
<dbReference type="SUPFAM" id="SSF52540">
    <property type="entry name" value="P-loop containing nucleoside triphosphate hydrolases"/>
    <property type="match status" value="1"/>
</dbReference>
<keyword evidence="1" id="KW-0067">ATP-binding</keyword>
<dbReference type="GO" id="GO:0005524">
    <property type="term" value="F:ATP binding"/>
    <property type="evidence" value="ECO:0007669"/>
    <property type="project" value="UniProtKB-KW"/>
</dbReference>
<reference evidence="1 2" key="1">
    <citation type="submission" date="2019-08" db="EMBL/GenBank/DDBJ databases">
        <authorList>
            <person name="Lei W."/>
        </authorList>
    </citation>
    <scope>NUCLEOTIDE SEQUENCE [LARGE SCALE GENOMIC DNA]</scope>
    <source>
        <strain evidence="1 2">CCUG 66496</strain>
    </source>
</reference>
<sequence length="77" mass="8646">MELSGGEQKRIALARFLLAPKPFLLIDELSAGLDKDALKQLEALVLQLPVSLIYISHQNLDQLRLAFDQVIDLTDKM</sequence>
<organism evidence="1 2">
    <name type="scientific">Streptococcus cuniculipharyngis</name>
    <dbReference type="NCBI Taxonomy" id="1562651"/>
    <lineage>
        <taxon>Bacteria</taxon>
        <taxon>Bacillati</taxon>
        <taxon>Bacillota</taxon>
        <taxon>Bacilli</taxon>
        <taxon>Lactobacillales</taxon>
        <taxon>Streptococcaceae</taxon>
        <taxon>Streptococcus</taxon>
    </lineage>
</organism>
<dbReference type="CDD" id="cd00267">
    <property type="entry name" value="ABC_ATPase"/>
    <property type="match status" value="1"/>
</dbReference>
<comment type="caution">
    <text evidence="1">The sequence shown here is derived from an EMBL/GenBank/DDBJ whole genome shotgun (WGS) entry which is preliminary data.</text>
</comment>
<keyword evidence="2" id="KW-1185">Reference proteome</keyword>
<keyword evidence="1" id="KW-0547">Nucleotide-binding</keyword>
<dbReference type="Gene3D" id="3.40.50.300">
    <property type="entry name" value="P-loop containing nucleotide triphosphate hydrolases"/>
    <property type="match status" value="1"/>
</dbReference>
<name>A0A5C5S9Q8_9STRE</name>
<dbReference type="InterPro" id="IPR027417">
    <property type="entry name" value="P-loop_NTPase"/>
</dbReference>
<dbReference type="OrthoDB" id="1672195at2"/>
<accession>A0A5C5S9Q8</accession>
<evidence type="ECO:0000313" key="2">
    <source>
        <dbReference type="Proteomes" id="UP000317430"/>
    </source>
</evidence>
<proteinExistence type="predicted"/>
<dbReference type="AlphaFoldDB" id="A0A5C5S9Q8"/>
<protein>
    <submittedName>
        <fullName evidence="1">ATP-binding cassette domain-containing protein</fullName>
    </submittedName>
</protein>